<dbReference type="Gene3D" id="3.60.21.10">
    <property type="match status" value="1"/>
</dbReference>
<dbReference type="KEGG" id="ckh:LVJ77_00195"/>
<dbReference type="EMBL" id="CP091521">
    <property type="protein sequence ID" value="UOP04848.1"/>
    <property type="molecule type" value="Genomic_DNA"/>
</dbReference>
<dbReference type="AlphaFoldDB" id="A0A8T9MWP7"/>
<sequence length="216" mass="24722">MSKIFFTSDLHFSHANIIKFCPTFRPQDVAEMDEYLIRKWNETVSPQDTVYNLGDVSFARDIGRIEAVLRRLNGTHHLIFGNHDGLLRQHAPRLLAECKWDGLPVLASAQDYLLLDVPEIKQKMVLFHYPIQEWDGCHKGWYHLHGHIHDRTAKLRGRVLNVGWDLHGRFLTADDVDGFLRGLPKTAHFGDKNTPPDNAETAAQAVRNALRENNGL</sequence>
<organism evidence="1 2">
    <name type="scientific">Conchiformibius kuhniae</name>
    <dbReference type="NCBI Taxonomy" id="211502"/>
    <lineage>
        <taxon>Bacteria</taxon>
        <taxon>Pseudomonadati</taxon>
        <taxon>Pseudomonadota</taxon>
        <taxon>Betaproteobacteria</taxon>
        <taxon>Neisseriales</taxon>
        <taxon>Neisseriaceae</taxon>
        <taxon>Conchiformibius</taxon>
    </lineage>
</organism>
<evidence type="ECO:0000313" key="2">
    <source>
        <dbReference type="Proteomes" id="UP000831534"/>
    </source>
</evidence>
<accession>A0A8T9MWP7</accession>
<proteinExistence type="predicted"/>
<protein>
    <submittedName>
        <fullName evidence="1">Phosphoesterase</fullName>
    </submittedName>
</protein>
<evidence type="ECO:0000313" key="1">
    <source>
        <dbReference type="EMBL" id="UOP04848.1"/>
    </source>
</evidence>
<dbReference type="Proteomes" id="UP000831534">
    <property type="component" value="Chromosome"/>
</dbReference>
<reference evidence="1" key="1">
    <citation type="journal article" date="2022" name="Res Sq">
        <title>Evolution of multicellular longitudinally dividing oral cavity symbionts (Neisseriaceae).</title>
        <authorList>
            <person name="Nyongesa S."/>
            <person name="Weber P."/>
            <person name="Bernet E."/>
            <person name="Pullido F."/>
            <person name="Nieckarz M."/>
            <person name="Delaby M."/>
            <person name="Nieves C."/>
            <person name="Viehboeck T."/>
            <person name="Krause N."/>
            <person name="Rivera-Millot A."/>
            <person name="Nakamura A."/>
            <person name="Vischer N."/>
            <person name="VanNieuwenhze M."/>
            <person name="Brun Y."/>
            <person name="Cava F."/>
            <person name="Bulgheresi S."/>
            <person name="Veyrier F."/>
        </authorList>
    </citation>
    <scope>NUCLEOTIDE SEQUENCE</scope>
    <source>
        <strain evidence="1">17694</strain>
    </source>
</reference>
<dbReference type="SUPFAM" id="SSF56300">
    <property type="entry name" value="Metallo-dependent phosphatases"/>
    <property type="match status" value="1"/>
</dbReference>
<name>A0A8T9MWP7_9NEIS</name>
<gene>
    <name evidence="1" type="ORF">LVJ77_00195</name>
</gene>
<reference evidence="1" key="2">
    <citation type="submission" date="2024-09" db="EMBL/GenBank/DDBJ databases">
        <authorList>
            <person name="Veyrier F.J."/>
        </authorList>
    </citation>
    <scope>NUCLEOTIDE SEQUENCE</scope>
    <source>
        <strain evidence="1">17694</strain>
    </source>
</reference>
<dbReference type="RefSeq" id="WP_027008940.1">
    <property type="nucleotide sequence ID" value="NZ_CP091521.1"/>
</dbReference>
<dbReference type="InterPro" id="IPR029052">
    <property type="entry name" value="Metallo-depent_PP-like"/>
</dbReference>
<keyword evidence="2" id="KW-1185">Reference proteome</keyword>